<dbReference type="InterPro" id="IPR047187">
    <property type="entry name" value="SF1_C_Upf1"/>
</dbReference>
<dbReference type="Pfam" id="PF13086">
    <property type="entry name" value="AAA_11"/>
    <property type="match status" value="2"/>
</dbReference>
<dbReference type="InterPro" id="IPR027417">
    <property type="entry name" value="P-loop_NTPase"/>
</dbReference>
<sequence>MSSYRKKKVKPWQDGFVVQDGLRVSLFDDRSTPIDTLYDHSAVLTEGDEIDFDLHFCTVEAPVQSNESCAVQVETPKKAPTTPRCATARLRVPPASLRKPLALTVTHRAQFSASPSAATTPERAVTPRSPLNGLQRNQVSPLTEGRNTIELEYAVSPPIARQRREAPREVLRRGLEDTSLPSKTVPRSETPPKVVRRTADELLNLFGQSDDADADSEDEETQNADDAQTLELPSGRTNDLADQVELAGRLASPMIQRDKVVRRTSNELLDLFGGSEVEDPTPSPTESPPQTGDRTLEPRNRQKRIFQVPESQSEETTQQGSKRLRTLETENISPSNTEQTVVSRPAAEPGHTPTPIPIVSHEGLDRLFFPGMQACAELKGKGIHREIAIPVQFRSVQVYKDTFVKALTENLQVQLTTMAMNYHRLRAEKMTEDLTTFLRNRGIPFYANCQLSWYNAPFQRGLRRPKNLILALESKEHHSVYSRDDLWVVATSPDFSSTFIARSHFYGASRNTAIELCPMSPHDVKLADAMLRQTHVAWAIRVASASSEILMMANLRDNIGKTQLLPWMLSSASQNASGRTTFKPPSAAALVTAEAADKYNALVDEVADEFHLNQDQRAVLESFAGSILKPSGSPICLVHGVFGAGKSFLVSVIIIFLHRVREAGCLRKPDKFKVMVASMTNVAVDRILLELLHLNFTDFVRVGSLKKIAKPILPFTAQAKNDKDDAKDLHDMLNSELSVSEKKDVEDTIAKFKRNENKSIVESSFLVGATCLATTFESFDWYVNTVVILDECSQMTEPMSLLPMVRFGAQKALLIGDPLQLPPTLNTPSIATHKSGLDRTLFERMADSGHAPILLRTQYRCHPAIAAISNELFYKGQLKHGKTAADLPPLFDTFPTLCFVDVANGSETQRKGGTFVNNDEAQLVIRVARKLIDRGMLPSEIGIICLYKGQAGMIHDALRSDGVQVSTCDAFQGAEKTVILLCTVRTQYAGFIDEPRRVNVALTRAKRHLVIFGKRRLLAANELWGKILRNHCSGDRALAPADFMRLISAKM</sequence>
<dbReference type="PANTHER" id="PTHR10887">
    <property type="entry name" value="DNA2/NAM7 HELICASE FAMILY"/>
    <property type="match status" value="1"/>
</dbReference>
<feature type="compositionally biased region" description="Polar residues" evidence="1">
    <location>
        <begin position="309"/>
        <end position="321"/>
    </location>
</feature>
<feature type="compositionally biased region" description="Polar residues" evidence="1">
    <location>
        <begin position="132"/>
        <end position="141"/>
    </location>
</feature>
<dbReference type="CDD" id="cd18808">
    <property type="entry name" value="SF1_C_Upf1"/>
    <property type="match status" value="1"/>
</dbReference>
<feature type="region of interest" description="Disordered" evidence="1">
    <location>
        <begin position="163"/>
        <end position="195"/>
    </location>
</feature>
<evidence type="ECO:0000313" key="5">
    <source>
        <dbReference type="Proteomes" id="UP000318582"/>
    </source>
</evidence>
<feature type="domain" description="DNA2/NAM7 helicase helicase" evidence="2">
    <location>
        <begin position="611"/>
        <end position="727"/>
    </location>
</feature>
<feature type="compositionally biased region" description="Polar residues" evidence="1">
    <location>
        <begin position="329"/>
        <end position="342"/>
    </location>
</feature>
<organism evidence="4 5">
    <name type="scientific">Powellomyces hirtus</name>
    <dbReference type="NCBI Taxonomy" id="109895"/>
    <lineage>
        <taxon>Eukaryota</taxon>
        <taxon>Fungi</taxon>
        <taxon>Fungi incertae sedis</taxon>
        <taxon>Chytridiomycota</taxon>
        <taxon>Chytridiomycota incertae sedis</taxon>
        <taxon>Chytridiomycetes</taxon>
        <taxon>Spizellomycetales</taxon>
        <taxon>Powellomycetaceae</taxon>
        <taxon>Powellomyces</taxon>
    </lineage>
</organism>
<dbReference type="InterPro" id="IPR041679">
    <property type="entry name" value="DNA2/NAM7-like_C"/>
</dbReference>
<dbReference type="SUPFAM" id="SSF52540">
    <property type="entry name" value="P-loop containing nucleoside triphosphate hydrolases"/>
    <property type="match status" value="1"/>
</dbReference>
<proteinExistence type="predicted"/>
<dbReference type="InterPro" id="IPR041677">
    <property type="entry name" value="DNA2/NAM7_AAA_11"/>
</dbReference>
<evidence type="ECO:0000313" key="4">
    <source>
        <dbReference type="EMBL" id="TPX59784.1"/>
    </source>
</evidence>
<dbReference type="Proteomes" id="UP000318582">
    <property type="component" value="Unassembled WGS sequence"/>
</dbReference>
<feature type="domain" description="DNA2/NAM7 helicase-like C-terminal" evidence="3">
    <location>
        <begin position="837"/>
        <end position="1015"/>
    </location>
</feature>
<feature type="region of interest" description="Disordered" evidence="1">
    <location>
        <begin position="209"/>
        <end position="237"/>
    </location>
</feature>
<evidence type="ECO:0000256" key="1">
    <source>
        <dbReference type="SAM" id="MobiDB-lite"/>
    </source>
</evidence>
<feature type="compositionally biased region" description="Basic and acidic residues" evidence="1">
    <location>
        <begin position="163"/>
        <end position="176"/>
    </location>
</feature>
<keyword evidence="5" id="KW-1185">Reference proteome</keyword>
<evidence type="ECO:0000259" key="2">
    <source>
        <dbReference type="Pfam" id="PF13086"/>
    </source>
</evidence>
<dbReference type="GO" id="GO:0016604">
    <property type="term" value="C:nuclear body"/>
    <property type="evidence" value="ECO:0007669"/>
    <property type="project" value="TreeGrafter"/>
</dbReference>
<protein>
    <submittedName>
        <fullName evidence="4">Uncharacterized protein</fullName>
    </submittedName>
</protein>
<evidence type="ECO:0000259" key="3">
    <source>
        <dbReference type="Pfam" id="PF13087"/>
    </source>
</evidence>
<feature type="domain" description="DNA2/NAM7 helicase helicase" evidence="2">
    <location>
        <begin position="734"/>
        <end position="825"/>
    </location>
</feature>
<feature type="compositionally biased region" description="Acidic residues" evidence="1">
    <location>
        <begin position="210"/>
        <end position="223"/>
    </location>
</feature>
<comment type="caution">
    <text evidence="4">The sequence shown here is derived from an EMBL/GenBank/DDBJ whole genome shotgun (WGS) entry which is preliminary data.</text>
</comment>
<dbReference type="GO" id="GO:0006369">
    <property type="term" value="P:termination of RNA polymerase II transcription"/>
    <property type="evidence" value="ECO:0007669"/>
    <property type="project" value="TreeGrafter"/>
</dbReference>
<feature type="region of interest" description="Disordered" evidence="1">
    <location>
        <begin position="111"/>
        <end position="145"/>
    </location>
</feature>
<accession>A0A507E7J2</accession>
<dbReference type="GO" id="GO:0004386">
    <property type="term" value="F:helicase activity"/>
    <property type="evidence" value="ECO:0007669"/>
    <property type="project" value="InterPro"/>
</dbReference>
<dbReference type="InterPro" id="IPR045055">
    <property type="entry name" value="DNA2/NAM7-like"/>
</dbReference>
<dbReference type="PANTHER" id="PTHR10887:SF531">
    <property type="entry name" value="PROTEIN ZGRF1"/>
    <property type="match status" value="1"/>
</dbReference>
<dbReference type="EMBL" id="QEAQ01000021">
    <property type="protein sequence ID" value="TPX59784.1"/>
    <property type="molecule type" value="Genomic_DNA"/>
</dbReference>
<dbReference type="AlphaFoldDB" id="A0A507E7J2"/>
<gene>
    <name evidence="4" type="ORF">PhCBS80983_g02209</name>
</gene>
<reference evidence="4 5" key="1">
    <citation type="journal article" date="2019" name="Sci. Rep.">
        <title>Comparative genomics of chytrid fungi reveal insights into the obligate biotrophic and pathogenic lifestyle of Synchytrium endobioticum.</title>
        <authorList>
            <person name="van de Vossenberg B.T.L.H."/>
            <person name="Warris S."/>
            <person name="Nguyen H.D.T."/>
            <person name="van Gent-Pelzer M.P.E."/>
            <person name="Joly D.L."/>
            <person name="van de Geest H.C."/>
            <person name="Bonants P.J.M."/>
            <person name="Smith D.S."/>
            <person name="Levesque C.A."/>
            <person name="van der Lee T.A.J."/>
        </authorList>
    </citation>
    <scope>NUCLEOTIDE SEQUENCE [LARGE SCALE GENOMIC DNA]</scope>
    <source>
        <strain evidence="4 5">CBS 809.83</strain>
    </source>
</reference>
<dbReference type="STRING" id="109895.A0A507E7J2"/>
<dbReference type="Gene3D" id="3.40.50.300">
    <property type="entry name" value="P-loop containing nucleotide triphosphate hydrolases"/>
    <property type="match status" value="2"/>
</dbReference>
<dbReference type="Pfam" id="PF13087">
    <property type="entry name" value="AAA_12"/>
    <property type="match status" value="1"/>
</dbReference>
<name>A0A507E7J2_9FUNG</name>
<dbReference type="GO" id="GO:0001147">
    <property type="term" value="F:transcription termination site sequence-specific DNA binding"/>
    <property type="evidence" value="ECO:0007669"/>
    <property type="project" value="TreeGrafter"/>
</dbReference>
<feature type="region of interest" description="Disordered" evidence="1">
    <location>
        <begin position="272"/>
        <end position="359"/>
    </location>
</feature>